<accession>A0A0S3KBT9</accession>
<dbReference type="Pfam" id="PF08951">
    <property type="entry name" value="EntA_Immun"/>
    <property type="match status" value="1"/>
</dbReference>
<gene>
    <name evidence="2" type="ORF">ATZ33_10435</name>
    <name evidence="3" type="ORF">RV15_GL003420</name>
</gene>
<dbReference type="GO" id="GO:0030153">
    <property type="term" value="P:bacteriocin immunity"/>
    <property type="evidence" value="ECO:0007669"/>
    <property type="project" value="UniProtKB-KW"/>
</dbReference>
<evidence type="ECO:0000313" key="3">
    <source>
        <dbReference type="EMBL" id="OJG92035.1"/>
    </source>
</evidence>
<dbReference type="Gene3D" id="1.20.1440.50">
    <property type="entry name" value="Ta0600-like"/>
    <property type="match status" value="1"/>
</dbReference>
<dbReference type="RefSeq" id="WP_071877346.1">
    <property type="nucleotide sequence ID" value="NZ_JXLC01000008.1"/>
</dbReference>
<dbReference type="Proteomes" id="UP000183039">
    <property type="component" value="Unassembled WGS sequence"/>
</dbReference>
<evidence type="ECO:0000313" key="5">
    <source>
        <dbReference type="Proteomes" id="UP000183039"/>
    </source>
</evidence>
<evidence type="ECO:0008006" key="6">
    <source>
        <dbReference type="Google" id="ProtNLM"/>
    </source>
</evidence>
<evidence type="ECO:0000256" key="1">
    <source>
        <dbReference type="ARBA" id="ARBA00023025"/>
    </source>
</evidence>
<dbReference type="KEGG" id="ess:ATZ33_10435"/>
<evidence type="ECO:0000313" key="2">
    <source>
        <dbReference type="EMBL" id="ALS01776.1"/>
    </source>
</evidence>
<reference evidence="3 5" key="1">
    <citation type="submission" date="2014-12" db="EMBL/GenBank/DDBJ databases">
        <title>Draft genome sequences of 29 type strains of Enterococci.</title>
        <authorList>
            <person name="Zhong Z."/>
            <person name="Sun Z."/>
            <person name="Liu W."/>
            <person name="Zhang W."/>
            <person name="Zhang H."/>
        </authorList>
    </citation>
    <scope>NUCLEOTIDE SEQUENCE [LARGE SCALE GENOMIC DNA]</scope>
    <source>
        <strain evidence="3 5">DSM 22801</strain>
    </source>
</reference>
<name>A0A0S3KBT9_9ENTE</name>
<protein>
    <recommendedName>
        <fullName evidence="6">Bacteriocin immunity protein</fullName>
    </recommendedName>
</protein>
<dbReference type="InterPro" id="IPR023130">
    <property type="entry name" value="Ta0600-like_sf"/>
</dbReference>
<sequence length="101" mass="11838">MNKESKKLVHELYNSLGNEQGESYLELKEVLLKVYKKLDKDVNEDFLMSRLVNYIYFKNLTEKLTFTEEQNQVINKMNSIAKTSGVNNNYRGYLGSLSQFD</sequence>
<reference evidence="2 4" key="2">
    <citation type="submission" date="2015-12" db="EMBL/GenBank/DDBJ databases">
        <authorList>
            <person name="Lauer A."/>
            <person name="Humrighouse B."/>
            <person name="Loparev V."/>
            <person name="Shewmaker P.L."/>
            <person name="Whitney A.M."/>
            <person name="McLaughlin R.W."/>
        </authorList>
    </citation>
    <scope>NUCLEOTIDE SEQUENCE [LARGE SCALE GENOMIC DNA]</scope>
    <source>
        <strain evidence="2 4">LMG 23085</strain>
    </source>
</reference>
<dbReference type="EMBL" id="JXLC01000008">
    <property type="protein sequence ID" value="OJG92035.1"/>
    <property type="molecule type" value="Genomic_DNA"/>
</dbReference>
<keyword evidence="1" id="KW-0079">Bacteriocin immunity</keyword>
<dbReference type="InterPro" id="IPR015046">
    <property type="entry name" value="LciA_Immunity-like"/>
</dbReference>
<dbReference type="SUPFAM" id="SSF109797">
    <property type="entry name" value="Bacteriocin immunity protein-like"/>
    <property type="match status" value="1"/>
</dbReference>
<keyword evidence="4" id="KW-1185">Reference proteome</keyword>
<organism evidence="3 5">
    <name type="scientific">Enterococcus silesiacus</name>
    <dbReference type="NCBI Taxonomy" id="332949"/>
    <lineage>
        <taxon>Bacteria</taxon>
        <taxon>Bacillati</taxon>
        <taxon>Bacillota</taxon>
        <taxon>Bacilli</taxon>
        <taxon>Lactobacillales</taxon>
        <taxon>Enterococcaceae</taxon>
        <taxon>Enterococcus</taxon>
    </lineage>
</organism>
<dbReference type="OrthoDB" id="1907362at2"/>
<dbReference type="Proteomes" id="UP000065511">
    <property type="component" value="Chromosome"/>
</dbReference>
<dbReference type="EMBL" id="CP013614">
    <property type="protein sequence ID" value="ALS01776.1"/>
    <property type="molecule type" value="Genomic_DNA"/>
</dbReference>
<evidence type="ECO:0000313" key="4">
    <source>
        <dbReference type="Proteomes" id="UP000065511"/>
    </source>
</evidence>
<dbReference type="AlphaFoldDB" id="A0A0S3KBT9"/>
<proteinExistence type="predicted"/>